<evidence type="ECO:0000313" key="2">
    <source>
        <dbReference type="Proteomes" id="UP001519460"/>
    </source>
</evidence>
<organism evidence="1 2">
    <name type="scientific">Batillaria attramentaria</name>
    <dbReference type="NCBI Taxonomy" id="370345"/>
    <lineage>
        <taxon>Eukaryota</taxon>
        <taxon>Metazoa</taxon>
        <taxon>Spiralia</taxon>
        <taxon>Lophotrochozoa</taxon>
        <taxon>Mollusca</taxon>
        <taxon>Gastropoda</taxon>
        <taxon>Caenogastropoda</taxon>
        <taxon>Sorbeoconcha</taxon>
        <taxon>Cerithioidea</taxon>
        <taxon>Batillariidae</taxon>
        <taxon>Batillaria</taxon>
    </lineage>
</organism>
<keyword evidence="2" id="KW-1185">Reference proteome</keyword>
<name>A0ABD0KRC1_9CAEN</name>
<reference evidence="1 2" key="1">
    <citation type="journal article" date="2023" name="Sci. Data">
        <title>Genome assembly of the Korean intertidal mud-creeper Batillaria attramentaria.</title>
        <authorList>
            <person name="Patra A.K."/>
            <person name="Ho P.T."/>
            <person name="Jun S."/>
            <person name="Lee S.J."/>
            <person name="Kim Y."/>
            <person name="Won Y.J."/>
        </authorList>
    </citation>
    <scope>NUCLEOTIDE SEQUENCE [LARGE SCALE GENOMIC DNA]</scope>
    <source>
        <strain evidence="1">Wonlab-2016</strain>
    </source>
</reference>
<evidence type="ECO:0000313" key="1">
    <source>
        <dbReference type="EMBL" id="KAK7489827.1"/>
    </source>
</evidence>
<dbReference type="AlphaFoldDB" id="A0ABD0KRC1"/>
<proteinExistence type="predicted"/>
<gene>
    <name evidence="1" type="ORF">BaRGS_00018849</name>
</gene>
<dbReference type="EMBL" id="JACVVK020000133">
    <property type="protein sequence ID" value="KAK7489827.1"/>
    <property type="molecule type" value="Genomic_DNA"/>
</dbReference>
<protein>
    <submittedName>
        <fullName evidence="1">Uncharacterized protein</fullName>
    </submittedName>
</protein>
<comment type="caution">
    <text evidence="1">The sequence shown here is derived from an EMBL/GenBank/DDBJ whole genome shotgun (WGS) entry which is preliminary data.</text>
</comment>
<sequence>MYTRTLEKKKWHGVCNFTGASQIGTELGECKSRWSGINSSLTLSGQRHAYLTARRHDMENEARAGTVPVTVLSVTPFCVPSDQLVPQLLSLCGDCKQPLRQLQLTWSCHSLCATSEPLKTKKQSTQVKEWFTQMGQ</sequence>
<accession>A0ABD0KRC1</accession>
<dbReference type="Proteomes" id="UP001519460">
    <property type="component" value="Unassembled WGS sequence"/>
</dbReference>